<evidence type="ECO:0000256" key="1">
    <source>
        <dbReference type="PROSITE-ProRule" id="PRU00325"/>
    </source>
</evidence>
<organism evidence="3 4">
    <name type="scientific">Clostridium uliginosum</name>
    <dbReference type="NCBI Taxonomy" id="119641"/>
    <lineage>
        <taxon>Bacteria</taxon>
        <taxon>Bacillati</taxon>
        <taxon>Bacillota</taxon>
        <taxon>Clostridia</taxon>
        <taxon>Eubacteriales</taxon>
        <taxon>Clostridiaceae</taxon>
        <taxon>Clostridium</taxon>
    </lineage>
</organism>
<dbReference type="Proteomes" id="UP000199263">
    <property type="component" value="Unassembled WGS sequence"/>
</dbReference>
<reference evidence="3 4" key="1">
    <citation type="submission" date="2016-10" db="EMBL/GenBank/DDBJ databases">
        <authorList>
            <person name="de Groot N.N."/>
        </authorList>
    </citation>
    <scope>NUCLEOTIDE SEQUENCE [LARGE SCALE GENOMIC DNA]</scope>
    <source>
        <strain evidence="3 4">DSM 12992</strain>
    </source>
</reference>
<dbReference type="InterPro" id="IPR007527">
    <property type="entry name" value="Znf_SWIM"/>
</dbReference>
<dbReference type="OrthoDB" id="7821105at2"/>
<gene>
    <name evidence="3" type="ORF">SAMN05421842_10116</name>
</gene>
<dbReference type="PROSITE" id="PS50966">
    <property type="entry name" value="ZF_SWIM"/>
    <property type="match status" value="1"/>
</dbReference>
<dbReference type="AlphaFoldDB" id="A0A1I1GX38"/>
<dbReference type="STRING" id="119641.SAMN05421842_10116"/>
<keyword evidence="4" id="KW-1185">Reference proteome</keyword>
<keyword evidence="1" id="KW-0479">Metal-binding</keyword>
<accession>A0A1I1GX38</accession>
<keyword evidence="1" id="KW-0862">Zinc</keyword>
<protein>
    <recommendedName>
        <fullName evidence="2">SWIM-type domain-containing protein</fullName>
    </recommendedName>
</protein>
<evidence type="ECO:0000313" key="3">
    <source>
        <dbReference type="EMBL" id="SFC13540.1"/>
    </source>
</evidence>
<dbReference type="EMBL" id="FOMG01000001">
    <property type="protein sequence ID" value="SFC13540.1"/>
    <property type="molecule type" value="Genomic_DNA"/>
</dbReference>
<dbReference type="RefSeq" id="WP_090087290.1">
    <property type="nucleotide sequence ID" value="NZ_FOMG01000001.1"/>
</dbReference>
<evidence type="ECO:0000259" key="2">
    <source>
        <dbReference type="PROSITE" id="PS50966"/>
    </source>
</evidence>
<name>A0A1I1GX38_9CLOT</name>
<keyword evidence="1" id="KW-0863">Zinc-finger</keyword>
<evidence type="ECO:0000313" key="4">
    <source>
        <dbReference type="Proteomes" id="UP000199263"/>
    </source>
</evidence>
<feature type="domain" description="SWIM-type" evidence="2">
    <location>
        <begin position="537"/>
        <end position="579"/>
    </location>
</feature>
<dbReference type="GO" id="GO:0008270">
    <property type="term" value="F:zinc ion binding"/>
    <property type="evidence" value="ECO:0007669"/>
    <property type="project" value="UniProtKB-KW"/>
</dbReference>
<proteinExistence type="predicted"/>
<sequence>MKVNYQYASPSMCIKQNEQTVLGLSPDLSRDEKVSFLGKLKHPLIFRDAMLMLREIVISDASQKKKERVEFFEWLDGEIERRILKHEQYLPQVRENLNKDMNDLIGKLEDKNTDIFKLIDVKNNLKKEIDKHDIWKDYYKIEKDFWKFIKDRDLDLWFVLDPVITVHPDMVSFEAFSVDESTYGCLSIDMEEFELLQKPSLGTTNIDFSAKLAKEIERFRTYSDVELSVNPEGFAVDTGVMPEHMEKKIDLPETWIKGFNQVSSAASLGGIDIELSPIDMYDICSFLRRHKAKKSPRYMKWVLEPNKPVKIIFEPFGTVLTLKAIYTGEKKREEKMWGRRRWLVLEKIIPLSKSFKVRLLGFGMPQFITADMGTMKMTIGFSSWSSNDWVKGTAFNILGGFIGDGNYDKVYKLLKEKRYASMESIYDNLNEDSKSVNKAGIGMLLRRGEGYYDAVNDNIRFRKLCNAPIPKELYETTDIELKVQEHIDEGMDNFRVRMSDDNEFIFTHSLKMPNSKYKKWKYYRTDDYNREFDLTETLLTIDEDGQISKVKCNCREFNKGPRNISAPCAHILALYMISTKFLRLKLEPNKEYKINDIMETVL</sequence>